<organism evidence="1 2">
    <name type="scientific">Actinophytocola oryzae</name>
    <dbReference type="NCBI Taxonomy" id="502181"/>
    <lineage>
        <taxon>Bacteria</taxon>
        <taxon>Bacillati</taxon>
        <taxon>Actinomycetota</taxon>
        <taxon>Actinomycetes</taxon>
        <taxon>Pseudonocardiales</taxon>
        <taxon>Pseudonocardiaceae</taxon>
    </lineage>
</organism>
<comment type="caution">
    <text evidence="1">The sequence shown here is derived from an EMBL/GenBank/DDBJ whole genome shotgun (WGS) entry which is preliminary data.</text>
</comment>
<evidence type="ECO:0000313" key="1">
    <source>
        <dbReference type="EMBL" id="TDV48764.1"/>
    </source>
</evidence>
<gene>
    <name evidence="1" type="ORF">CLV71_108124</name>
</gene>
<keyword evidence="2" id="KW-1185">Reference proteome</keyword>
<reference evidence="1 2" key="1">
    <citation type="submission" date="2019-03" db="EMBL/GenBank/DDBJ databases">
        <title>Genomic Encyclopedia of Archaeal and Bacterial Type Strains, Phase II (KMG-II): from individual species to whole genera.</title>
        <authorList>
            <person name="Goeker M."/>
        </authorList>
    </citation>
    <scope>NUCLEOTIDE SEQUENCE [LARGE SCALE GENOMIC DNA]</scope>
    <source>
        <strain evidence="1 2">DSM 45499</strain>
    </source>
</reference>
<dbReference type="Proteomes" id="UP000294927">
    <property type="component" value="Unassembled WGS sequence"/>
</dbReference>
<protein>
    <recommendedName>
        <fullName evidence="3">Phage protein D</fullName>
    </recommendedName>
</protein>
<dbReference type="RefSeq" id="WP_133904810.1">
    <property type="nucleotide sequence ID" value="NZ_SOCP01000008.1"/>
</dbReference>
<dbReference type="SUPFAM" id="SSF69279">
    <property type="entry name" value="Phage tail proteins"/>
    <property type="match status" value="1"/>
</dbReference>
<dbReference type="AlphaFoldDB" id="A0A4R7VHE2"/>
<dbReference type="EMBL" id="SOCP01000008">
    <property type="protein sequence ID" value="TDV48764.1"/>
    <property type="molecule type" value="Genomic_DNA"/>
</dbReference>
<evidence type="ECO:0000313" key="2">
    <source>
        <dbReference type="Proteomes" id="UP000294927"/>
    </source>
</evidence>
<name>A0A4R7VHE2_9PSEU</name>
<evidence type="ECO:0008006" key="3">
    <source>
        <dbReference type="Google" id="ProtNLM"/>
    </source>
</evidence>
<sequence length="375" mass="39487">MRRIRTTLTILSGAGVPLPVPADLVARVESAEVRLVESGRSGFQLVVATGRSGIASVADYPVLSRGLFERFHRVVLAVVVSGTPHVLFDGVVTRRELTVNPPRLVVTGEDLGVLMDVEERNAEYPAQSDAVIAARLLARYARYGIVPVVVPPPSADVPTPVERVAVQTGTDLDHLETMAARHGYVFHLAAGPAPLSSTAYWGPAVPSGVVAPAVSYGATPFGNVESLSFQVDGLSPASVRGFVQDRRTNRAMPVVGLGGVRPPMSVRQVRLTNGPGARTVSYRDSGASLAEALAAANARAEASADAVTATGKVDATRYSGVLRPRQTVGVRGAGWQHDGLYRVSGVTHSIARGSYTQDFTLTREGIGSTTLVVRP</sequence>
<accession>A0A4R7VHE2</accession>
<proteinExistence type="predicted"/>
<dbReference type="OrthoDB" id="262740at2"/>